<evidence type="ECO:0000256" key="3">
    <source>
        <dbReference type="ARBA" id="ARBA00022782"/>
    </source>
</evidence>
<dbReference type="AlphaFoldDB" id="A0AAJ7U514"/>
<dbReference type="GO" id="GO:0030154">
    <property type="term" value="P:cell differentiation"/>
    <property type="evidence" value="ECO:0007669"/>
    <property type="project" value="UniProtKB-KW"/>
</dbReference>
<dbReference type="PANTHER" id="PTHR12619:SF28">
    <property type="entry name" value="DNA-BINDING PROTEIN RFX6"/>
    <property type="match status" value="1"/>
</dbReference>
<evidence type="ECO:0000256" key="6">
    <source>
        <dbReference type="ARBA" id="ARBA00023163"/>
    </source>
</evidence>
<sequence length="986" mass="108909">MKMPSKRRRGEDLVTRQDDDEDEAAIEDDDDDDEEEEDDEEVSRLASGKAPGYQNCIKSEAHPIRSAAHARWDAGRDSAGETKTDGEMEQSTGGGGPDPRTSLTQAGRDKKRQSLLTLHWLDENYMVCEGVCLPRCILYTHYLDFCRKEHLEPACAATFGKTIRQKFPHLTTRRLGTRGHSKYHYYGIGIKESSEYYHAVYSGKGLTRFSGSKIKSEGGFTRKYSLSSKTGTLLPEFPSARHLILPASVSRDKADTLITMYKTHCQCILDNAINGNFEEIQNFLLHFWQGMPSHLLPLLEEAAVVDVVCVCDSILYKVLTDVLIPGTMQEMTDSLLVDVRGLARHWDRWASSSLETLPALLSERKLPIARRFSASLKRQTSFLHLAQIARPTLLDQATVSAMVRDVDRVDLNSLGSQALLTQPGGAADDPEFDSDPEYDSVVVLQELRDLLKSGATVETFVEWLDQVLENRVIKPSKQNGRTLKKRAQDFLLRWSFFGARVMHGLTLNNASSFGSFHLIRMLLDEYILLALETQFNNHKEQEQQSLLDKYTRSGDASRATLSATPSSCFLASRAKACLALTPGPERVKRESTAPALLQPLQQQQRQQQQQQQHAYHDQQRHHHHESQQHNHHQQQQQQQHHQQQLSPMRCGLYSSMLGSHEATLAGYPTGHPELSLSRGSVIMNQPPPSSSCRPAAPPERGEGRCGPGPPQVEPPAPPAHGYAEAAYDDSLDYYPGSSSSSSSYGRSHHHHHQQQQQQLQLQHHQHHQHHHNVYATSPFRQRGGYAAPLPPPPPFHAGAAYGHAAFATGPRGGCGVDGGYGYGYGLPTGGEGGVDAGFSCPATGPGFYGAGALAGRAVPVISCHGASRAPERPDPLGLLCGGEPPGYYGDAKHHGYYGDRKADDGCYGARKAEEEYSCCTSAGNANASLSQCMYDSRAALYSSQHGLHYAQHVALQQPQQQQQQQQQQQPLPPIATVFMDQITGES</sequence>
<dbReference type="Gene3D" id="1.10.10.10">
    <property type="entry name" value="Winged helix-like DNA-binding domain superfamily/Winged helix DNA-binding domain"/>
    <property type="match status" value="1"/>
</dbReference>
<feature type="compositionally biased region" description="Low complexity" evidence="10">
    <location>
        <begin position="599"/>
        <end position="613"/>
    </location>
</feature>
<accession>A0AAJ7U514</accession>
<keyword evidence="7" id="KW-0539">Nucleus</keyword>
<dbReference type="Proteomes" id="UP001318040">
    <property type="component" value="Chromosome 51"/>
</dbReference>
<dbReference type="FunFam" id="1.10.10.10:FF:000211">
    <property type="entry name" value="Regulatory factor X, 6"/>
    <property type="match status" value="1"/>
</dbReference>
<evidence type="ECO:0000313" key="12">
    <source>
        <dbReference type="Proteomes" id="UP001318040"/>
    </source>
</evidence>
<evidence type="ECO:0000256" key="9">
    <source>
        <dbReference type="ARBA" id="ARBA00077088"/>
    </source>
</evidence>
<proteinExistence type="predicted"/>
<feature type="compositionally biased region" description="Pro residues" evidence="10">
    <location>
        <begin position="707"/>
        <end position="718"/>
    </location>
</feature>
<name>A0AAJ7U514_PETMA</name>
<dbReference type="KEGG" id="pmrn:116953318"/>
<feature type="domain" description="RFX-type winged-helix" evidence="11">
    <location>
        <begin position="117"/>
        <end position="192"/>
    </location>
</feature>
<feature type="compositionally biased region" description="Basic residues" evidence="10">
    <location>
        <begin position="619"/>
        <end position="632"/>
    </location>
</feature>
<dbReference type="GO" id="GO:0031018">
    <property type="term" value="P:endocrine pancreas development"/>
    <property type="evidence" value="ECO:0007669"/>
    <property type="project" value="UniProtKB-ARBA"/>
</dbReference>
<dbReference type="GO" id="GO:0000981">
    <property type="term" value="F:DNA-binding transcription factor activity, RNA polymerase II-specific"/>
    <property type="evidence" value="ECO:0007669"/>
    <property type="project" value="TreeGrafter"/>
</dbReference>
<feature type="region of interest" description="Disordered" evidence="10">
    <location>
        <begin position="1"/>
        <end position="109"/>
    </location>
</feature>
<keyword evidence="12" id="KW-1185">Reference proteome</keyword>
<evidence type="ECO:0000256" key="8">
    <source>
        <dbReference type="ARBA" id="ARBA00072476"/>
    </source>
</evidence>
<protein>
    <recommendedName>
        <fullName evidence="8">DNA-binding protein RFX6</fullName>
    </recommendedName>
    <alternativeName>
        <fullName evidence="9">Regulatory factor X 6</fullName>
    </alternativeName>
</protein>
<evidence type="ECO:0000256" key="1">
    <source>
        <dbReference type="ARBA" id="ARBA00004123"/>
    </source>
</evidence>
<dbReference type="Pfam" id="PF25340">
    <property type="entry name" value="BCD_RFX"/>
    <property type="match status" value="1"/>
</dbReference>
<gene>
    <name evidence="13" type="primary">RFX6</name>
</gene>
<dbReference type="GO" id="GO:0005634">
    <property type="term" value="C:nucleus"/>
    <property type="evidence" value="ECO:0007669"/>
    <property type="project" value="UniProtKB-SubCell"/>
</dbReference>
<keyword evidence="5 13" id="KW-0238">DNA-binding</keyword>
<organism evidence="12 13">
    <name type="scientific">Petromyzon marinus</name>
    <name type="common">Sea lamprey</name>
    <dbReference type="NCBI Taxonomy" id="7757"/>
    <lineage>
        <taxon>Eukaryota</taxon>
        <taxon>Metazoa</taxon>
        <taxon>Chordata</taxon>
        <taxon>Craniata</taxon>
        <taxon>Vertebrata</taxon>
        <taxon>Cyclostomata</taxon>
        <taxon>Hyperoartia</taxon>
        <taxon>Petromyzontiformes</taxon>
        <taxon>Petromyzontidae</taxon>
        <taxon>Petromyzon</taxon>
    </lineage>
</organism>
<feature type="region of interest" description="Disordered" evidence="10">
    <location>
        <begin position="599"/>
        <end position="646"/>
    </location>
</feature>
<dbReference type="PANTHER" id="PTHR12619">
    <property type="entry name" value="RFX TRANSCRIPTION FACTOR FAMILY"/>
    <property type="match status" value="1"/>
</dbReference>
<keyword evidence="3" id="KW-0221">Differentiation</keyword>
<dbReference type="RefSeq" id="XP_032829304.1">
    <property type="nucleotide sequence ID" value="XM_032973413.1"/>
</dbReference>
<dbReference type="SUPFAM" id="SSF46785">
    <property type="entry name" value="Winged helix' DNA-binding domain"/>
    <property type="match status" value="1"/>
</dbReference>
<evidence type="ECO:0000256" key="10">
    <source>
        <dbReference type="SAM" id="MobiDB-lite"/>
    </source>
</evidence>
<evidence type="ECO:0000256" key="7">
    <source>
        <dbReference type="ARBA" id="ARBA00023242"/>
    </source>
</evidence>
<feature type="compositionally biased region" description="Basic and acidic residues" evidence="10">
    <location>
        <begin position="70"/>
        <end position="86"/>
    </location>
</feature>
<evidence type="ECO:0000256" key="2">
    <source>
        <dbReference type="ARBA" id="ARBA00022473"/>
    </source>
</evidence>
<feature type="compositionally biased region" description="Low complexity" evidence="10">
    <location>
        <begin position="732"/>
        <end position="745"/>
    </location>
</feature>
<reference evidence="13" key="1">
    <citation type="submission" date="2025-08" db="UniProtKB">
        <authorList>
            <consortium name="RefSeq"/>
        </authorList>
    </citation>
    <scope>IDENTIFICATION</scope>
    <source>
        <tissue evidence="13">Sperm</tissue>
    </source>
</reference>
<dbReference type="InterPro" id="IPR036390">
    <property type="entry name" value="WH_DNA-bd_sf"/>
</dbReference>
<dbReference type="PROSITE" id="PS51526">
    <property type="entry name" value="RFX_DBD"/>
    <property type="match status" value="1"/>
</dbReference>
<evidence type="ECO:0000313" key="13">
    <source>
        <dbReference type="RefSeq" id="XP_032829304.1"/>
    </source>
</evidence>
<comment type="subcellular location">
    <subcellularLocation>
        <location evidence="1">Nucleus</location>
    </subcellularLocation>
</comment>
<keyword evidence="4" id="KW-0805">Transcription regulation</keyword>
<keyword evidence="6" id="KW-0804">Transcription</keyword>
<dbReference type="InterPro" id="IPR036388">
    <property type="entry name" value="WH-like_DNA-bd_sf"/>
</dbReference>
<keyword evidence="2" id="KW-0217">Developmental protein</keyword>
<dbReference type="InterPro" id="IPR039779">
    <property type="entry name" value="RFX-like"/>
</dbReference>
<dbReference type="GO" id="GO:0000978">
    <property type="term" value="F:RNA polymerase II cis-regulatory region sequence-specific DNA binding"/>
    <property type="evidence" value="ECO:0007669"/>
    <property type="project" value="TreeGrafter"/>
</dbReference>
<dbReference type="InterPro" id="IPR003150">
    <property type="entry name" value="DNA-bd_RFX"/>
</dbReference>
<evidence type="ECO:0000259" key="11">
    <source>
        <dbReference type="PROSITE" id="PS51526"/>
    </source>
</evidence>
<evidence type="ECO:0000256" key="4">
    <source>
        <dbReference type="ARBA" id="ARBA00023015"/>
    </source>
</evidence>
<feature type="compositionally biased region" description="Low complexity" evidence="10">
    <location>
        <begin position="633"/>
        <end position="644"/>
    </location>
</feature>
<dbReference type="InterPro" id="IPR057321">
    <property type="entry name" value="RFX1-4/6/8-like_BCD"/>
</dbReference>
<evidence type="ECO:0000256" key="5">
    <source>
        <dbReference type="ARBA" id="ARBA00023125"/>
    </source>
</evidence>
<feature type="compositionally biased region" description="Acidic residues" evidence="10">
    <location>
        <begin position="18"/>
        <end position="41"/>
    </location>
</feature>
<feature type="region of interest" description="Disordered" evidence="10">
    <location>
        <begin position="664"/>
        <end position="771"/>
    </location>
</feature>
<dbReference type="Pfam" id="PF02257">
    <property type="entry name" value="RFX_DNA_binding"/>
    <property type="match status" value="1"/>
</dbReference>